<sequence>MGLCGAESLGVSTFSLICVLVIEIQPQRFRAVNDVLFECVSPALKDLGALDSCDRQRNEESMGWALAAKARIQRIHAAKAAALRLRLRAPQDEGRAAGASDQPLS</sequence>
<name>A0A1L5NG25_9HYPH</name>
<dbReference type="STRING" id="56730.IE4872_CH01208"/>
<dbReference type="AlphaFoldDB" id="A0A1L5NG25"/>
<organism evidence="1 2">
    <name type="scientific">Rhizobium gallicum</name>
    <dbReference type="NCBI Taxonomy" id="56730"/>
    <lineage>
        <taxon>Bacteria</taxon>
        <taxon>Pseudomonadati</taxon>
        <taxon>Pseudomonadota</taxon>
        <taxon>Alphaproteobacteria</taxon>
        <taxon>Hyphomicrobiales</taxon>
        <taxon>Rhizobiaceae</taxon>
        <taxon>Rhizobium/Agrobacterium group</taxon>
        <taxon>Rhizobium</taxon>
    </lineage>
</organism>
<reference evidence="1 2" key="1">
    <citation type="submission" date="2016-09" db="EMBL/GenBank/DDBJ databases">
        <title>The complete genome sequences of Rhizobium gallicum, symbiovars gallicum and phaseoli, symbionts associated to common bean (Phaseolus vulgaris).</title>
        <authorList>
            <person name="Bustos P."/>
            <person name="Santamaria R.I."/>
            <person name="Perez-Carrascal O.M."/>
            <person name="Juarez S."/>
            <person name="Lozano L."/>
            <person name="Martinez-Flores I."/>
            <person name="Martinez-Romero E."/>
            <person name="Cevallos M."/>
            <person name="Romero D."/>
            <person name="Davila G."/>
            <person name="Gonzalez V."/>
        </authorList>
    </citation>
    <scope>NUCLEOTIDE SEQUENCE [LARGE SCALE GENOMIC DNA]</scope>
    <source>
        <strain evidence="1 2">IE4872</strain>
    </source>
</reference>
<protein>
    <submittedName>
        <fullName evidence="1">Uncharacterized protein</fullName>
    </submittedName>
</protein>
<dbReference type="EMBL" id="CP017101">
    <property type="protein sequence ID" value="APO66857.1"/>
    <property type="molecule type" value="Genomic_DNA"/>
</dbReference>
<evidence type="ECO:0000313" key="1">
    <source>
        <dbReference type="EMBL" id="APO66857.1"/>
    </source>
</evidence>
<dbReference type="Proteomes" id="UP000184749">
    <property type="component" value="Chromosome"/>
</dbReference>
<proteinExistence type="predicted"/>
<evidence type="ECO:0000313" key="2">
    <source>
        <dbReference type="Proteomes" id="UP000184749"/>
    </source>
</evidence>
<gene>
    <name evidence="1" type="ORF">IE4872_CH01208</name>
</gene>
<accession>A0A1L5NG25</accession>